<comment type="caution">
    <text evidence="3">The sequence shown here is derived from an EMBL/GenBank/DDBJ whole genome shotgun (WGS) entry which is preliminary data.</text>
</comment>
<dbReference type="Pfam" id="PF07238">
    <property type="entry name" value="PilZ"/>
    <property type="match status" value="1"/>
</dbReference>
<organism evidence="3 4">
    <name type="scientific">Alkalihalobacterium chitinilyticum</name>
    <dbReference type="NCBI Taxonomy" id="2980103"/>
    <lineage>
        <taxon>Bacteria</taxon>
        <taxon>Bacillati</taxon>
        <taxon>Bacillota</taxon>
        <taxon>Bacilli</taxon>
        <taxon>Bacillales</taxon>
        <taxon>Bacillaceae</taxon>
        <taxon>Alkalihalobacterium</taxon>
    </lineage>
</organism>
<evidence type="ECO:0000259" key="1">
    <source>
        <dbReference type="Pfam" id="PF07238"/>
    </source>
</evidence>
<dbReference type="Pfam" id="PF12945">
    <property type="entry name" value="PilZNR"/>
    <property type="match status" value="1"/>
</dbReference>
<evidence type="ECO:0000313" key="3">
    <source>
        <dbReference type="EMBL" id="MDE5411948.1"/>
    </source>
</evidence>
<gene>
    <name evidence="3" type="ORF">N7Z68_00945</name>
</gene>
<keyword evidence="3" id="KW-0282">Flagellum</keyword>
<dbReference type="RefSeq" id="WP_275116578.1">
    <property type="nucleotide sequence ID" value="NZ_JAOTPO010000001.1"/>
</dbReference>
<sequence length="222" mass="25143">MIEIGTTIHLEPKNDLEGLEDQEVLFKCRLVDKGENTLIVDHPMNELTGKLGFFYEGFQFNAWYVGKDQAIYSFETALQGRKRGNIPMFILSDPGFGSYIRTQRRNYVRINTSVDVAVHPKEGPFDPFTTVTMDISGGGAALTLPSGKTLPPSGLVQCWFVLHMQSGEINYVSAVCKIVRIFKTTPDSKDRVSLQFVEIKDQDRQKVIRFCFEKQLAMKHAQ</sequence>
<dbReference type="Gene3D" id="2.40.10.220">
    <property type="entry name" value="predicted glycosyltransferase like domains"/>
    <property type="match status" value="1"/>
</dbReference>
<keyword evidence="3" id="KW-0969">Cilium</keyword>
<dbReference type="SUPFAM" id="SSF141371">
    <property type="entry name" value="PilZ domain-like"/>
    <property type="match status" value="1"/>
</dbReference>
<dbReference type="InterPro" id="IPR009875">
    <property type="entry name" value="PilZ_domain"/>
</dbReference>
<dbReference type="EMBL" id="JAOTPO010000001">
    <property type="protein sequence ID" value="MDE5411948.1"/>
    <property type="molecule type" value="Genomic_DNA"/>
</dbReference>
<reference evidence="3" key="1">
    <citation type="submission" date="2024-05" db="EMBL/GenBank/DDBJ databases">
        <title>Alkalihalobacillus sp. strain MEB203 novel alkaliphilic bacterium from Lonar Lake, India.</title>
        <authorList>
            <person name="Joshi A."/>
            <person name="Thite S."/>
            <person name="Mengade P."/>
        </authorList>
    </citation>
    <scope>NUCLEOTIDE SEQUENCE</scope>
    <source>
        <strain evidence="3">MEB 203</strain>
    </source>
</reference>
<dbReference type="Proteomes" id="UP001148125">
    <property type="component" value="Unassembled WGS sequence"/>
</dbReference>
<feature type="domain" description="Type III secretion system flagellar brake protein YcgR PilZN" evidence="2">
    <location>
        <begin position="3"/>
        <end position="94"/>
    </location>
</feature>
<dbReference type="InterPro" id="IPR009926">
    <property type="entry name" value="T3SS_YcgR_PilZN"/>
</dbReference>
<feature type="domain" description="PilZ" evidence="1">
    <location>
        <begin position="103"/>
        <end position="213"/>
    </location>
</feature>
<evidence type="ECO:0000313" key="4">
    <source>
        <dbReference type="Proteomes" id="UP001148125"/>
    </source>
</evidence>
<accession>A0ABT5V909</accession>
<protein>
    <submittedName>
        <fullName evidence="3">Flagellar brake domain-containing protein</fullName>
    </submittedName>
</protein>
<name>A0ABT5V909_9BACI</name>
<keyword evidence="4" id="KW-1185">Reference proteome</keyword>
<evidence type="ECO:0000259" key="2">
    <source>
        <dbReference type="Pfam" id="PF12945"/>
    </source>
</evidence>
<proteinExistence type="predicted"/>
<keyword evidence="3" id="KW-0966">Cell projection</keyword>